<evidence type="ECO:0000256" key="9">
    <source>
        <dbReference type="ARBA" id="ARBA00022801"/>
    </source>
</evidence>
<evidence type="ECO:0000313" key="19">
    <source>
        <dbReference type="Proteomes" id="UP001161757"/>
    </source>
</evidence>
<evidence type="ECO:0000256" key="3">
    <source>
        <dbReference type="ARBA" id="ARBA00004239"/>
    </source>
</evidence>
<evidence type="ECO:0000256" key="11">
    <source>
        <dbReference type="ARBA" id="ARBA00022837"/>
    </source>
</evidence>
<reference evidence="18" key="1">
    <citation type="submission" date="2023-01" db="EMBL/GenBank/DDBJ databases">
        <title>Exophiala dermititidis isolated from Cystic Fibrosis Patient.</title>
        <authorList>
            <person name="Kurbessoian T."/>
            <person name="Crocker A."/>
            <person name="Murante D."/>
            <person name="Hogan D.A."/>
            <person name="Stajich J.E."/>
        </authorList>
    </citation>
    <scope>NUCLEOTIDE SEQUENCE</scope>
    <source>
        <strain evidence="18">Ex8</strain>
    </source>
</reference>
<dbReference type="PROSITE" id="PS51695">
    <property type="entry name" value="SEDOLISIN"/>
    <property type="match status" value="1"/>
</dbReference>
<organism evidence="18 19">
    <name type="scientific">Exophiala dermatitidis</name>
    <name type="common">Black yeast-like fungus</name>
    <name type="synonym">Wangiella dermatitidis</name>
    <dbReference type="NCBI Taxonomy" id="5970"/>
    <lineage>
        <taxon>Eukaryota</taxon>
        <taxon>Fungi</taxon>
        <taxon>Dikarya</taxon>
        <taxon>Ascomycota</taxon>
        <taxon>Pezizomycotina</taxon>
        <taxon>Eurotiomycetes</taxon>
        <taxon>Chaetothyriomycetidae</taxon>
        <taxon>Chaetothyriales</taxon>
        <taxon>Herpotrichiellaceae</taxon>
        <taxon>Exophiala</taxon>
    </lineage>
</organism>
<dbReference type="AlphaFoldDB" id="A0AAN6J0C9"/>
<dbReference type="PANTHER" id="PTHR14218">
    <property type="entry name" value="PROTEASE S8 TRIPEPTIDYL PEPTIDASE I CLN2"/>
    <property type="match status" value="1"/>
</dbReference>
<dbReference type="Pfam" id="PF09286">
    <property type="entry name" value="Pro-kuma_activ"/>
    <property type="match status" value="1"/>
</dbReference>
<evidence type="ECO:0000256" key="5">
    <source>
        <dbReference type="ARBA" id="ARBA00022525"/>
    </source>
</evidence>
<keyword evidence="8 16" id="KW-0732">Signal</keyword>
<accession>A0AAN6J0C9</accession>
<feature type="binding site" evidence="15">
    <location>
        <position position="580"/>
    </location>
    <ligand>
        <name>Ca(2+)</name>
        <dbReference type="ChEBI" id="CHEBI:29108"/>
    </ligand>
</feature>
<dbReference type="PANTHER" id="PTHR14218:SF39">
    <property type="entry name" value="PEPTIDASE S53 DOMAIN-CONTAINING PROTEIN"/>
    <property type="match status" value="1"/>
</dbReference>
<evidence type="ECO:0000256" key="2">
    <source>
        <dbReference type="ARBA" id="ARBA00002451"/>
    </source>
</evidence>
<feature type="domain" description="Peptidase S53" evidence="17">
    <location>
        <begin position="219"/>
        <end position="602"/>
    </location>
</feature>
<keyword evidence="11 15" id="KW-0106">Calcium</keyword>
<dbReference type="SUPFAM" id="SSF54897">
    <property type="entry name" value="Protease propeptides/inhibitors"/>
    <property type="match status" value="1"/>
</dbReference>
<evidence type="ECO:0000256" key="13">
    <source>
        <dbReference type="ARBA" id="ARBA00023145"/>
    </source>
</evidence>
<evidence type="ECO:0000256" key="8">
    <source>
        <dbReference type="ARBA" id="ARBA00022729"/>
    </source>
</evidence>
<comment type="subcellular location">
    <subcellularLocation>
        <location evidence="3">Secreted</location>
        <location evidence="3">Extracellular space</location>
    </subcellularLocation>
</comment>
<evidence type="ECO:0000256" key="6">
    <source>
        <dbReference type="ARBA" id="ARBA00022670"/>
    </source>
</evidence>
<feature type="signal peptide" evidence="16">
    <location>
        <begin position="1"/>
        <end position="19"/>
    </location>
</feature>
<dbReference type="GO" id="GO:0046872">
    <property type="term" value="F:metal ion binding"/>
    <property type="evidence" value="ECO:0007669"/>
    <property type="project" value="UniProtKB-UniRule"/>
</dbReference>
<feature type="binding site" evidence="15">
    <location>
        <position position="561"/>
    </location>
    <ligand>
        <name>Ca(2+)</name>
        <dbReference type="ChEBI" id="CHEBI:29108"/>
    </ligand>
</feature>
<keyword evidence="12" id="KW-0843">Virulence</keyword>
<keyword evidence="5" id="KW-0964">Secreted</keyword>
<evidence type="ECO:0000256" key="15">
    <source>
        <dbReference type="PROSITE-ProRule" id="PRU01032"/>
    </source>
</evidence>
<dbReference type="CDD" id="cd11377">
    <property type="entry name" value="Pro-peptidase_S53"/>
    <property type="match status" value="1"/>
</dbReference>
<dbReference type="SUPFAM" id="SSF52743">
    <property type="entry name" value="Subtilisin-like"/>
    <property type="match status" value="1"/>
</dbReference>
<dbReference type="CDD" id="cd04056">
    <property type="entry name" value="Peptidases_S53"/>
    <property type="match status" value="1"/>
</dbReference>
<comment type="catalytic activity">
    <reaction evidence="1">
        <text>Release of an N-terminal tripeptide from a polypeptide.</text>
        <dbReference type="EC" id="3.4.14.10"/>
    </reaction>
</comment>
<feature type="binding site" evidence="15">
    <location>
        <position position="562"/>
    </location>
    <ligand>
        <name>Ca(2+)</name>
        <dbReference type="ChEBI" id="CHEBI:29108"/>
    </ligand>
</feature>
<evidence type="ECO:0000256" key="16">
    <source>
        <dbReference type="SAM" id="SignalP"/>
    </source>
</evidence>
<dbReference type="InterPro" id="IPR015366">
    <property type="entry name" value="S53_propep"/>
</dbReference>
<keyword evidence="14" id="KW-0325">Glycoprotein</keyword>
<evidence type="ECO:0000256" key="12">
    <source>
        <dbReference type="ARBA" id="ARBA00023026"/>
    </source>
</evidence>
<feature type="chain" id="PRO_5043005300" description="tripeptidyl-peptidase II" evidence="16">
    <location>
        <begin position="20"/>
        <end position="607"/>
    </location>
</feature>
<sequence length="607" mass="66349">MFVVSLLLATLVALQSVAASPVHSRFDYAVKESHNVPPKWTKVGNPLPVQRLKLKIGLTPNNFDHLERLLHQVSDPSHHRYGHHLSQQQVHDLITPSNETTGLIEEWLSEHGIDSCHYQYNAARDWITLTLPVAQVERLLHTKYSVYQHQDGSQLVRTTEWSLPRSLHEHVTTIQPTTAFLRANPRGETVLTVPMEIDLDHLTVATNASSLSRICNFAGMTTKCLSALYNTHNYTVQASDKNQVGFTNYLGQVSSRDDAKLYLQNFRPEAINSSYAVNQVSVNNGPLDNATAIPGVEGNLDLQTILGLVYPTPVTLYSTGGSPPFDPDTFTTSNTNEPYLTWVLYMREQDRNTLPSVISTSYGDDEQTVPEEYAKTVCNQFAALGAQGISLFFSSGDYGVGGNDSCISNDGQNRTTFLPAFPASCPYVTAVGGTRDLPEVVAYDPRNGYASGSGFSNYFTRPSWQDTAVERYFDSAGKQLEQFQGLYNATGRAYPDLAAQSYRYLVFINSTVTSVDGTSCAAPTIAGIFALVNDALAANGKPPLGWLNPWLYQQGFAAFTDVVNGSSVGCDGPGFSAAEGWDVASGFGTPDFEKILEVLEVGNGTET</sequence>
<dbReference type="SMART" id="SM00944">
    <property type="entry name" value="Pro-kuma_activ"/>
    <property type="match status" value="1"/>
</dbReference>
<comment type="caution">
    <text evidence="18">The sequence shown here is derived from an EMBL/GenBank/DDBJ whole genome shotgun (WGS) entry which is preliminary data.</text>
</comment>
<keyword evidence="9 15" id="KW-0378">Hydrolase</keyword>
<dbReference type="InterPro" id="IPR000209">
    <property type="entry name" value="Peptidase_S8/S53_dom"/>
</dbReference>
<feature type="active site" description="Charge relay system" evidence="15">
    <location>
        <position position="519"/>
    </location>
</feature>
<evidence type="ECO:0000256" key="10">
    <source>
        <dbReference type="ARBA" id="ARBA00022825"/>
    </source>
</evidence>
<dbReference type="Gene3D" id="3.40.50.200">
    <property type="entry name" value="Peptidase S8/S53 domain"/>
    <property type="match status" value="1"/>
</dbReference>
<evidence type="ECO:0000259" key="17">
    <source>
        <dbReference type="PROSITE" id="PS51695"/>
    </source>
</evidence>
<gene>
    <name evidence="18" type="ORF">HRR80_001992</name>
</gene>
<proteinExistence type="predicted"/>
<dbReference type="GO" id="GO:0004252">
    <property type="term" value="F:serine-type endopeptidase activity"/>
    <property type="evidence" value="ECO:0007669"/>
    <property type="project" value="UniProtKB-UniRule"/>
</dbReference>
<keyword evidence="10 15" id="KW-0720">Serine protease</keyword>
<dbReference type="GO" id="GO:0006508">
    <property type="term" value="P:proteolysis"/>
    <property type="evidence" value="ECO:0007669"/>
    <property type="project" value="UniProtKB-KW"/>
</dbReference>
<evidence type="ECO:0000256" key="14">
    <source>
        <dbReference type="ARBA" id="ARBA00023180"/>
    </source>
</evidence>
<comment type="cofactor">
    <cofactor evidence="15">
        <name>Ca(2+)</name>
        <dbReference type="ChEBI" id="CHEBI:29108"/>
    </cofactor>
    <text evidence="15">Binds 1 Ca(2+) ion per subunit.</text>
</comment>
<dbReference type="GO" id="GO:0008240">
    <property type="term" value="F:tripeptidyl-peptidase activity"/>
    <property type="evidence" value="ECO:0007669"/>
    <property type="project" value="UniProtKB-EC"/>
</dbReference>
<dbReference type="GO" id="GO:0005576">
    <property type="term" value="C:extracellular region"/>
    <property type="evidence" value="ECO:0007669"/>
    <property type="project" value="UniProtKB-SubCell"/>
</dbReference>
<protein>
    <recommendedName>
        <fullName evidence="4">tripeptidyl-peptidase II</fullName>
        <ecNumber evidence="4">3.4.14.10</ecNumber>
    </recommendedName>
</protein>
<feature type="binding site" evidence="15">
    <location>
        <position position="582"/>
    </location>
    <ligand>
        <name>Ca(2+)</name>
        <dbReference type="ChEBI" id="CHEBI:29108"/>
    </ligand>
</feature>
<comment type="function">
    <text evidence="2">Secreted tripeptidyl-peptidase which degrades proteins at acidic pHs and is involved in virulence.</text>
</comment>
<evidence type="ECO:0000256" key="7">
    <source>
        <dbReference type="ARBA" id="ARBA00022723"/>
    </source>
</evidence>
<evidence type="ECO:0000256" key="4">
    <source>
        <dbReference type="ARBA" id="ARBA00012462"/>
    </source>
</evidence>
<dbReference type="InterPro" id="IPR030400">
    <property type="entry name" value="Sedolisin_dom"/>
</dbReference>
<dbReference type="FunFam" id="3.40.50.200:FF:000015">
    <property type="entry name" value="Tripeptidyl peptidase A"/>
    <property type="match status" value="1"/>
</dbReference>
<dbReference type="InterPro" id="IPR036852">
    <property type="entry name" value="Peptidase_S8/S53_dom_sf"/>
</dbReference>
<keyword evidence="6 15" id="KW-0645">Protease</keyword>
<keyword evidence="7 15" id="KW-0479">Metal-binding</keyword>
<dbReference type="InterPro" id="IPR023828">
    <property type="entry name" value="Peptidase_S8_Ser-AS"/>
</dbReference>
<dbReference type="PROSITE" id="PS00138">
    <property type="entry name" value="SUBTILASE_SER"/>
    <property type="match status" value="1"/>
</dbReference>
<keyword evidence="13" id="KW-0865">Zymogen</keyword>
<feature type="active site" description="Charge relay system" evidence="15">
    <location>
        <position position="301"/>
    </location>
</feature>
<dbReference type="Proteomes" id="UP001161757">
    <property type="component" value="Unassembled WGS sequence"/>
</dbReference>
<dbReference type="EC" id="3.4.14.10" evidence="4"/>
<evidence type="ECO:0000256" key="1">
    <source>
        <dbReference type="ARBA" id="ARBA00001910"/>
    </source>
</evidence>
<feature type="active site" description="Charge relay system" evidence="15">
    <location>
        <position position="297"/>
    </location>
</feature>
<evidence type="ECO:0000313" key="18">
    <source>
        <dbReference type="EMBL" id="KAJ8993481.1"/>
    </source>
</evidence>
<name>A0AAN6J0C9_EXODE</name>
<dbReference type="InterPro" id="IPR050819">
    <property type="entry name" value="Tripeptidyl-peptidase_I"/>
</dbReference>
<dbReference type="EMBL" id="JAJGCB010000003">
    <property type="protein sequence ID" value="KAJ8993481.1"/>
    <property type="molecule type" value="Genomic_DNA"/>
</dbReference>
<dbReference type="Pfam" id="PF00082">
    <property type="entry name" value="Peptidase_S8"/>
    <property type="match status" value="1"/>
</dbReference>